<evidence type="ECO:0000313" key="2">
    <source>
        <dbReference type="Proteomes" id="UP000224567"/>
    </source>
</evidence>
<sequence>MNDSSAREMNERQPQRPCDCVGIFQIADENCGGFRNAKNNGMIDTRCEIKRGMKGPSLVTRLIARPGGSDKEDMDFEMAKIKSSEPGLQRFRAKCGLSYPTRYFSPLEDEADLVGNSLDHHSTDSYLSRCPNSSSKDKVLAESVDSFDDEPLFPEPDRGLSYCETLLSTRRSCRGLIHNVSGVLSKIDQLKGSKLSYTK</sequence>
<dbReference type="PANTHER" id="PTHR21726:SF61">
    <property type="entry name" value="DNAA INITIATOR-ASSOCIATING PROTEIN"/>
    <property type="match status" value="1"/>
</dbReference>
<comment type="caution">
    <text evidence="1">The sequence shown here is derived from an EMBL/GenBank/DDBJ whole genome shotgun (WGS) entry which is preliminary data.</text>
</comment>
<reference evidence="1 2" key="1">
    <citation type="journal article" date="2017" name="Genome Biol.">
        <title>New reference genome sequences of hot pepper reveal the massive evolution of plant disease-resistance genes by retroduplication.</title>
        <authorList>
            <person name="Kim S."/>
            <person name="Park J."/>
            <person name="Yeom S.I."/>
            <person name="Kim Y.M."/>
            <person name="Seo E."/>
            <person name="Kim K.T."/>
            <person name="Kim M.S."/>
            <person name="Lee J.M."/>
            <person name="Cheong K."/>
            <person name="Shin H.S."/>
            <person name="Kim S.B."/>
            <person name="Han K."/>
            <person name="Lee J."/>
            <person name="Park M."/>
            <person name="Lee H.A."/>
            <person name="Lee H.Y."/>
            <person name="Lee Y."/>
            <person name="Oh S."/>
            <person name="Lee J.H."/>
            <person name="Choi E."/>
            <person name="Choi E."/>
            <person name="Lee S.E."/>
            <person name="Jeon J."/>
            <person name="Kim H."/>
            <person name="Choi G."/>
            <person name="Song H."/>
            <person name="Lee J."/>
            <person name="Lee S.C."/>
            <person name="Kwon J.K."/>
            <person name="Lee H.Y."/>
            <person name="Koo N."/>
            <person name="Hong Y."/>
            <person name="Kim R.W."/>
            <person name="Kang W.H."/>
            <person name="Huh J.H."/>
            <person name="Kang B.C."/>
            <person name="Yang T.J."/>
            <person name="Lee Y.H."/>
            <person name="Bennetzen J.L."/>
            <person name="Choi D."/>
        </authorList>
    </citation>
    <scope>NUCLEOTIDE SEQUENCE [LARGE SCALE GENOMIC DNA]</scope>
    <source>
        <strain evidence="2">cv. PBC81</strain>
    </source>
</reference>
<dbReference type="PANTHER" id="PTHR21726">
    <property type="entry name" value="PHOSPHATIDYLINOSITOL N-ACETYLGLUCOSAMINYLTRANSFERASE SUBUNIT P DOWN SYNDROME CRITICAL REGION PROTEIN 5 -RELATED"/>
    <property type="match status" value="1"/>
</dbReference>
<dbReference type="Proteomes" id="UP000224567">
    <property type="component" value="Unassembled WGS sequence"/>
</dbReference>
<name>A0A2G2V9K2_CAPBA</name>
<dbReference type="EMBL" id="MLFT02000095">
    <property type="protein sequence ID" value="PHT29619.1"/>
    <property type="molecule type" value="Genomic_DNA"/>
</dbReference>
<dbReference type="OrthoDB" id="1928505at2759"/>
<reference evidence="2" key="2">
    <citation type="journal article" date="2017" name="J. Anim. Genet.">
        <title>Multiple reference genome sequences of hot pepper reveal the massive evolution of plant disease resistance genes by retroduplication.</title>
        <authorList>
            <person name="Kim S."/>
            <person name="Park J."/>
            <person name="Yeom S.-I."/>
            <person name="Kim Y.-M."/>
            <person name="Seo E."/>
            <person name="Kim K.-T."/>
            <person name="Kim M.-S."/>
            <person name="Lee J.M."/>
            <person name="Cheong K."/>
            <person name="Shin H.-S."/>
            <person name="Kim S.-B."/>
            <person name="Han K."/>
            <person name="Lee J."/>
            <person name="Park M."/>
            <person name="Lee H.-A."/>
            <person name="Lee H.-Y."/>
            <person name="Lee Y."/>
            <person name="Oh S."/>
            <person name="Lee J.H."/>
            <person name="Choi E."/>
            <person name="Choi E."/>
            <person name="Lee S.E."/>
            <person name="Jeon J."/>
            <person name="Kim H."/>
            <person name="Choi G."/>
            <person name="Song H."/>
            <person name="Lee J."/>
            <person name="Lee S.-C."/>
            <person name="Kwon J.-K."/>
            <person name="Lee H.-Y."/>
            <person name="Koo N."/>
            <person name="Hong Y."/>
            <person name="Kim R.W."/>
            <person name="Kang W.-H."/>
            <person name="Huh J.H."/>
            <person name="Kang B.-C."/>
            <person name="Yang T.-J."/>
            <person name="Lee Y.-H."/>
            <person name="Bennetzen J.L."/>
            <person name="Choi D."/>
        </authorList>
    </citation>
    <scope>NUCLEOTIDE SEQUENCE [LARGE SCALE GENOMIC DNA]</scope>
    <source>
        <strain evidence="2">cv. PBC81</strain>
    </source>
</reference>
<proteinExistence type="predicted"/>
<organism evidence="1 2">
    <name type="scientific">Capsicum baccatum</name>
    <name type="common">Peruvian pepper</name>
    <dbReference type="NCBI Taxonomy" id="33114"/>
    <lineage>
        <taxon>Eukaryota</taxon>
        <taxon>Viridiplantae</taxon>
        <taxon>Streptophyta</taxon>
        <taxon>Embryophyta</taxon>
        <taxon>Tracheophyta</taxon>
        <taxon>Spermatophyta</taxon>
        <taxon>Magnoliopsida</taxon>
        <taxon>eudicotyledons</taxon>
        <taxon>Gunneridae</taxon>
        <taxon>Pentapetalae</taxon>
        <taxon>asterids</taxon>
        <taxon>lamiids</taxon>
        <taxon>Solanales</taxon>
        <taxon>Solanaceae</taxon>
        <taxon>Solanoideae</taxon>
        <taxon>Capsiceae</taxon>
        <taxon>Capsicum</taxon>
    </lineage>
</organism>
<dbReference type="AlphaFoldDB" id="A0A2G2V9K2"/>
<keyword evidence="2" id="KW-1185">Reference proteome</keyword>
<evidence type="ECO:0000313" key="1">
    <source>
        <dbReference type="EMBL" id="PHT29619.1"/>
    </source>
</evidence>
<protein>
    <submittedName>
        <fullName evidence="1">Uncharacterized protein</fullName>
    </submittedName>
</protein>
<gene>
    <name evidence="1" type="ORF">CQW23_30777</name>
</gene>
<accession>A0A2G2V9K2</accession>